<feature type="signal peptide" evidence="1">
    <location>
        <begin position="1"/>
        <end position="22"/>
    </location>
</feature>
<dbReference type="eggNOG" id="COG3103">
    <property type="taxonomic scope" value="Bacteria"/>
</dbReference>
<feature type="chain" id="PRO_5038944307" description="Surface layer protein A domain-containing protein" evidence="1">
    <location>
        <begin position="23"/>
        <end position="269"/>
    </location>
</feature>
<comment type="caution">
    <text evidence="2">The sequence shown here is derived from an EMBL/GenBank/DDBJ whole genome shotgun (WGS) entry which is preliminary data.</text>
</comment>
<name>X0PRF8_9LACO</name>
<proteinExistence type="predicted"/>
<dbReference type="PATRIC" id="fig|1423734.3.peg.763"/>
<dbReference type="STRING" id="1423734.FC83_GL000756"/>
<evidence type="ECO:0000313" key="3">
    <source>
        <dbReference type="Proteomes" id="UP000051236"/>
    </source>
</evidence>
<evidence type="ECO:0008006" key="4">
    <source>
        <dbReference type="Google" id="ProtNLM"/>
    </source>
</evidence>
<accession>X0PRF8</accession>
<keyword evidence="1" id="KW-0732">Signal</keyword>
<evidence type="ECO:0000256" key="1">
    <source>
        <dbReference type="SAM" id="SignalP"/>
    </source>
</evidence>
<dbReference type="EMBL" id="AZGA01000078">
    <property type="protein sequence ID" value="KRM31460.1"/>
    <property type="molecule type" value="Genomic_DNA"/>
</dbReference>
<gene>
    <name evidence="2" type="ORF">FC83_GL000756</name>
</gene>
<dbReference type="RefSeq" id="WP_052004740.1">
    <property type="nucleotide sequence ID" value="NZ_AZGA01000078.1"/>
</dbReference>
<evidence type="ECO:0000313" key="2">
    <source>
        <dbReference type="EMBL" id="KRM31460.1"/>
    </source>
</evidence>
<dbReference type="OrthoDB" id="2080739at2"/>
<dbReference type="CDD" id="cd14667">
    <property type="entry name" value="3D_containing_proteins"/>
    <property type="match status" value="1"/>
</dbReference>
<dbReference type="Proteomes" id="UP000051236">
    <property type="component" value="Unassembled WGS sequence"/>
</dbReference>
<reference evidence="2 3" key="1">
    <citation type="journal article" date="2015" name="Genome Announc.">
        <title>Expanding the biotechnology potential of lactobacilli through comparative genomics of 213 strains and associated genera.</title>
        <authorList>
            <person name="Sun Z."/>
            <person name="Harris H.M."/>
            <person name="McCann A."/>
            <person name="Guo C."/>
            <person name="Argimon S."/>
            <person name="Zhang W."/>
            <person name="Yang X."/>
            <person name="Jeffery I.B."/>
            <person name="Cooney J.C."/>
            <person name="Kagawa T.F."/>
            <person name="Liu W."/>
            <person name="Song Y."/>
            <person name="Salvetti E."/>
            <person name="Wrobel A."/>
            <person name="Rasinkangas P."/>
            <person name="Parkhill J."/>
            <person name="Rea M.C."/>
            <person name="O'Sullivan O."/>
            <person name="Ritari J."/>
            <person name="Douillard F.P."/>
            <person name="Paul Ross R."/>
            <person name="Yang R."/>
            <person name="Briner A.E."/>
            <person name="Felis G.E."/>
            <person name="de Vos W.M."/>
            <person name="Barrangou R."/>
            <person name="Klaenhammer T.R."/>
            <person name="Caufield P.W."/>
            <person name="Cui Y."/>
            <person name="Zhang H."/>
            <person name="O'Toole P.W."/>
        </authorList>
    </citation>
    <scope>NUCLEOTIDE SEQUENCE [LARGE SCALE GENOMIC DNA]</scope>
    <source>
        <strain evidence="2 3">DSM 18527</strain>
    </source>
</reference>
<dbReference type="AlphaFoldDB" id="X0PRF8"/>
<protein>
    <recommendedName>
        <fullName evidence="4">Surface layer protein A domain-containing protein</fullName>
    </recommendedName>
</protein>
<keyword evidence="3" id="KW-1185">Reference proteome</keyword>
<organism evidence="2 3">
    <name type="scientific">Agrilactobacillus composti DSM 18527 = JCM 14202</name>
    <dbReference type="NCBI Taxonomy" id="1423734"/>
    <lineage>
        <taxon>Bacteria</taxon>
        <taxon>Bacillati</taxon>
        <taxon>Bacillota</taxon>
        <taxon>Bacilli</taxon>
        <taxon>Lactobacillales</taxon>
        <taxon>Lactobacillaceae</taxon>
        <taxon>Agrilactobacillus</taxon>
    </lineage>
</organism>
<dbReference type="InterPro" id="IPR059180">
    <property type="entry name" value="3D_YorM"/>
</dbReference>
<sequence>MKLRYLLLTAMTLGTVTTGALATTATSTPNTVSAATTGDTPLDKTMYATAATTVNAAPNWLPSAQVLAAGTAWHISASRVVNNQVWYEVGGNQWVNGATMSDNPTASPIDATLYVASQYGAAVYNSPYTGNVKTGQVLDKNSGWKVTAQVNVGGDTWYQVGGDQWVWGPDMTFDQPVTQAPGVVMNATAYDPRVLGNYTFGYDTVAANLNVYPRGTKLRITFGDGSIKDYVVRDTGTFAYANPNQLDIAMPNWQAMQFGRQNVTVSVLS</sequence>